<dbReference type="Proteomes" id="UP000051048">
    <property type="component" value="Unassembled WGS sequence"/>
</dbReference>
<reference evidence="6 7" key="1">
    <citation type="journal article" date="2015" name="Genome Announc.">
        <title>Expanding the biotechnology potential of lactobacilli through comparative genomics of 213 strains and associated genera.</title>
        <authorList>
            <person name="Sun Z."/>
            <person name="Harris H.M."/>
            <person name="McCann A."/>
            <person name="Guo C."/>
            <person name="Argimon S."/>
            <person name="Zhang W."/>
            <person name="Yang X."/>
            <person name="Jeffery I.B."/>
            <person name="Cooney J.C."/>
            <person name="Kagawa T.F."/>
            <person name="Liu W."/>
            <person name="Song Y."/>
            <person name="Salvetti E."/>
            <person name="Wrobel A."/>
            <person name="Rasinkangas P."/>
            <person name="Parkhill J."/>
            <person name="Rea M.C."/>
            <person name="O'Sullivan O."/>
            <person name="Ritari J."/>
            <person name="Douillard F.P."/>
            <person name="Paul Ross R."/>
            <person name="Yang R."/>
            <person name="Briner A.E."/>
            <person name="Felis G.E."/>
            <person name="de Vos W.M."/>
            <person name="Barrangou R."/>
            <person name="Klaenhammer T.R."/>
            <person name="Caufield P.W."/>
            <person name="Cui Y."/>
            <person name="Zhang H."/>
            <person name="O'Toole P.W."/>
        </authorList>
    </citation>
    <scope>NUCLEOTIDE SEQUENCE [LARGE SCALE GENOMIC DNA]</scope>
    <source>
        <strain evidence="6 7">DSM 15833</strain>
    </source>
</reference>
<comment type="caution">
    <text evidence="6">The sequence shown here is derived from an EMBL/GenBank/DDBJ whole genome shotgun (WGS) entry which is preliminary data.</text>
</comment>
<evidence type="ECO:0000256" key="1">
    <source>
        <dbReference type="ARBA" id="ARBA00007074"/>
    </source>
</evidence>
<dbReference type="Gene3D" id="3.90.1720.10">
    <property type="entry name" value="endopeptidase domain like (from Nostoc punctiforme)"/>
    <property type="match status" value="1"/>
</dbReference>
<dbReference type="SUPFAM" id="SSF54001">
    <property type="entry name" value="Cysteine proteinases"/>
    <property type="match status" value="1"/>
</dbReference>
<comment type="similarity">
    <text evidence="1">Belongs to the peptidase C40 family.</text>
</comment>
<evidence type="ECO:0000256" key="2">
    <source>
        <dbReference type="ARBA" id="ARBA00022670"/>
    </source>
</evidence>
<dbReference type="OrthoDB" id="1654978at2"/>
<evidence type="ECO:0000256" key="4">
    <source>
        <dbReference type="ARBA" id="ARBA00022807"/>
    </source>
</evidence>
<dbReference type="GO" id="GO:0008234">
    <property type="term" value="F:cysteine-type peptidase activity"/>
    <property type="evidence" value="ECO:0007669"/>
    <property type="project" value="UniProtKB-KW"/>
</dbReference>
<keyword evidence="4" id="KW-0788">Thiol protease</keyword>
<proteinExistence type="inferred from homology"/>
<dbReference type="InterPro" id="IPR000064">
    <property type="entry name" value="NLP_P60_dom"/>
</dbReference>
<dbReference type="PATRIC" id="fig|1423740.3.peg.471"/>
<evidence type="ECO:0000259" key="5">
    <source>
        <dbReference type="PROSITE" id="PS51935"/>
    </source>
</evidence>
<dbReference type="PANTHER" id="PTHR47053">
    <property type="entry name" value="MUREIN DD-ENDOPEPTIDASE MEPH-RELATED"/>
    <property type="match status" value="1"/>
</dbReference>
<gene>
    <name evidence="6" type="ORF">FC36_GL000441</name>
</gene>
<protein>
    <recommendedName>
        <fullName evidence="5">NlpC/P60 domain-containing protein</fullName>
    </recommendedName>
</protein>
<organism evidence="6 7">
    <name type="scientific">Ligilactobacillus equi DSM 15833 = JCM 10991</name>
    <dbReference type="NCBI Taxonomy" id="1423740"/>
    <lineage>
        <taxon>Bacteria</taxon>
        <taxon>Bacillati</taxon>
        <taxon>Bacillota</taxon>
        <taxon>Bacilli</taxon>
        <taxon>Lactobacillales</taxon>
        <taxon>Lactobacillaceae</taxon>
        <taxon>Ligilactobacillus</taxon>
    </lineage>
</organism>
<dbReference type="InterPro" id="IPR051202">
    <property type="entry name" value="Peptidase_C40"/>
</dbReference>
<name>A0A0R1TWU3_9LACO</name>
<sequence>MMKLMLPLTLLALTFGGMTQKLNLPTDFELGGVIDSNSKSDVWNAQIQYGPLKTKIPQSSVSHDFPQSKRNLKIDLDQLDSVSHDRQIVINQALSFVDKQVPYVWGGASLSGMDCSGLTMLAYAAIGKTLPHYTVWQEQCSQRIPVNQAQPGDLLFWGAPLASYHVALYLGNQKYVQAPQPGHNVEITTLNHGFYPSFAGRIL</sequence>
<dbReference type="STRING" id="1423740.FC36_GL000441"/>
<dbReference type="AlphaFoldDB" id="A0A0R1TWU3"/>
<dbReference type="RefSeq" id="WP_025021073.1">
    <property type="nucleotide sequence ID" value="NZ_AZFH01000013.1"/>
</dbReference>
<evidence type="ECO:0000256" key="3">
    <source>
        <dbReference type="ARBA" id="ARBA00022801"/>
    </source>
</evidence>
<dbReference type="PANTHER" id="PTHR47053:SF1">
    <property type="entry name" value="MUREIN DD-ENDOPEPTIDASE MEPH-RELATED"/>
    <property type="match status" value="1"/>
</dbReference>
<dbReference type="Pfam" id="PF00877">
    <property type="entry name" value="NLPC_P60"/>
    <property type="match status" value="1"/>
</dbReference>
<evidence type="ECO:0000313" key="7">
    <source>
        <dbReference type="Proteomes" id="UP000051048"/>
    </source>
</evidence>
<accession>A0A0R1TWU3</accession>
<dbReference type="GO" id="GO:0006508">
    <property type="term" value="P:proteolysis"/>
    <property type="evidence" value="ECO:0007669"/>
    <property type="project" value="UniProtKB-KW"/>
</dbReference>
<dbReference type="InterPro" id="IPR038765">
    <property type="entry name" value="Papain-like_cys_pep_sf"/>
</dbReference>
<keyword evidence="3" id="KW-0378">Hydrolase</keyword>
<feature type="domain" description="NlpC/P60" evidence="5">
    <location>
        <begin position="83"/>
        <end position="203"/>
    </location>
</feature>
<dbReference type="EMBL" id="AZFH01000013">
    <property type="protein sequence ID" value="KRL83224.1"/>
    <property type="molecule type" value="Genomic_DNA"/>
</dbReference>
<evidence type="ECO:0000313" key="6">
    <source>
        <dbReference type="EMBL" id="KRL83224.1"/>
    </source>
</evidence>
<keyword evidence="2" id="KW-0645">Protease</keyword>
<dbReference type="PROSITE" id="PS51935">
    <property type="entry name" value="NLPC_P60"/>
    <property type="match status" value="1"/>
</dbReference>